<sequence length="214" mass="24090">MPVSKYSMAFTRGSFHGLGCDVGENMVLLRCDRCHEHTMTLVGVQLLDSGTHRITLFREHVVNDKYPIRLLKQRERSGLDTRHAVFSKLFGRAVQHVALRRALLRRAPQLILPPRVLPLAMHSTRGHDADRTLLITGVVLFECSYHLSKPVDPVVRKIEFHQRITLIDTSRGYTNSVRLQLVCAPLIMRTARTRPSSGSSSSITMNKSKPLGSS</sequence>
<reference evidence="2" key="1">
    <citation type="journal article" date="2021" name="Proc. Natl. Acad. Sci. U.S.A.">
        <title>A Catalog of Tens of Thousands of Viruses from Human Metagenomes Reveals Hidden Associations with Chronic Diseases.</title>
        <authorList>
            <person name="Tisza M.J."/>
            <person name="Buck C.B."/>
        </authorList>
    </citation>
    <scope>NUCLEOTIDE SEQUENCE</scope>
    <source>
        <strain evidence="2">Ctu2j3</strain>
    </source>
</reference>
<accession>A0A8S5UIX1</accession>
<evidence type="ECO:0000313" key="2">
    <source>
        <dbReference type="EMBL" id="DAF94379.1"/>
    </source>
</evidence>
<name>A0A8S5UIX1_9CAUD</name>
<protein>
    <submittedName>
        <fullName evidence="2">Uncharacterized protein</fullName>
    </submittedName>
</protein>
<dbReference type="EMBL" id="BK016090">
    <property type="protein sequence ID" value="DAF94379.1"/>
    <property type="molecule type" value="Genomic_DNA"/>
</dbReference>
<organism evidence="2">
    <name type="scientific">Myoviridae sp. ctu2j3</name>
    <dbReference type="NCBI Taxonomy" id="2825197"/>
    <lineage>
        <taxon>Viruses</taxon>
        <taxon>Duplodnaviria</taxon>
        <taxon>Heunggongvirae</taxon>
        <taxon>Uroviricota</taxon>
        <taxon>Caudoviricetes</taxon>
    </lineage>
</organism>
<feature type="region of interest" description="Disordered" evidence="1">
    <location>
        <begin position="192"/>
        <end position="214"/>
    </location>
</feature>
<proteinExistence type="predicted"/>
<feature type="compositionally biased region" description="Polar residues" evidence="1">
    <location>
        <begin position="203"/>
        <end position="214"/>
    </location>
</feature>
<dbReference type="EMBL" id="BK016090">
    <property type="protein sequence ID" value="DAF94356.1"/>
    <property type="molecule type" value="Genomic_DNA"/>
</dbReference>
<evidence type="ECO:0000256" key="1">
    <source>
        <dbReference type="SAM" id="MobiDB-lite"/>
    </source>
</evidence>